<name>A0A1F6T3A9_9PROT</name>
<evidence type="ECO:0000313" key="2">
    <source>
        <dbReference type="Proteomes" id="UP000179334"/>
    </source>
</evidence>
<comment type="caution">
    <text evidence="1">The sequence shown here is derived from an EMBL/GenBank/DDBJ whole genome shotgun (WGS) entry which is preliminary data.</text>
</comment>
<dbReference type="PROSITE" id="PS51257">
    <property type="entry name" value="PROKAR_LIPOPROTEIN"/>
    <property type="match status" value="1"/>
</dbReference>
<organism evidence="1 2">
    <name type="scientific">Candidatus Muproteobacteria bacterium RBG_16_64_10</name>
    <dbReference type="NCBI Taxonomy" id="1817757"/>
    <lineage>
        <taxon>Bacteria</taxon>
        <taxon>Pseudomonadati</taxon>
        <taxon>Pseudomonadota</taxon>
        <taxon>Candidatus Muproteobacteria</taxon>
    </lineage>
</organism>
<evidence type="ECO:0000313" key="1">
    <source>
        <dbReference type="EMBL" id="OGI39648.1"/>
    </source>
</evidence>
<dbReference type="EMBL" id="MFSR01000040">
    <property type="protein sequence ID" value="OGI39648.1"/>
    <property type="molecule type" value="Genomic_DNA"/>
</dbReference>
<gene>
    <name evidence="1" type="ORF">A2V91_02745</name>
</gene>
<protein>
    <recommendedName>
        <fullName evidence="3">DUF4412 domain-containing protein</fullName>
    </recommendedName>
</protein>
<sequence length="235" mass="26197">MHFRNFIFPVLLSLALVACGKDSDKATALYYAEQEPGGEPYRTRMIVTARWLRMDDGGETKDFLLFDRREKTLYSVSAADARILVIAPKPVSIASPVALAHTLEPDAEAYPAVGGKKVTHYRLLTNQKPCYNLFAAEGMLPEAVQALREYRQTLAGQQAATLAGMPKELQTPCDLANNVFAPVRYLDYGLPIRLDETGVRTSELVDYKTDFETEPALFELPASYRRITIEAMRSG</sequence>
<proteinExistence type="predicted"/>
<evidence type="ECO:0008006" key="3">
    <source>
        <dbReference type="Google" id="ProtNLM"/>
    </source>
</evidence>
<dbReference type="Proteomes" id="UP000179334">
    <property type="component" value="Unassembled WGS sequence"/>
</dbReference>
<accession>A0A1F6T3A9</accession>
<reference evidence="1 2" key="1">
    <citation type="journal article" date="2016" name="Nat. Commun.">
        <title>Thousands of microbial genomes shed light on interconnected biogeochemical processes in an aquifer system.</title>
        <authorList>
            <person name="Anantharaman K."/>
            <person name="Brown C.T."/>
            <person name="Hug L.A."/>
            <person name="Sharon I."/>
            <person name="Castelle C.J."/>
            <person name="Probst A.J."/>
            <person name="Thomas B.C."/>
            <person name="Singh A."/>
            <person name="Wilkins M.J."/>
            <person name="Karaoz U."/>
            <person name="Brodie E.L."/>
            <person name="Williams K.H."/>
            <person name="Hubbard S.S."/>
            <person name="Banfield J.F."/>
        </authorList>
    </citation>
    <scope>NUCLEOTIDE SEQUENCE [LARGE SCALE GENOMIC DNA]</scope>
</reference>
<dbReference type="AlphaFoldDB" id="A0A1F6T3A9"/>